<dbReference type="InterPro" id="IPR011701">
    <property type="entry name" value="MFS"/>
</dbReference>
<comment type="subcellular location">
    <subcellularLocation>
        <location evidence="1">Membrane</location>
        <topology evidence="1">Multi-pass membrane protein</topology>
    </subcellularLocation>
</comment>
<keyword evidence="4 6" id="KW-0472">Membrane</keyword>
<dbReference type="PRINTS" id="PR01036">
    <property type="entry name" value="TCRTETB"/>
</dbReference>
<dbReference type="Proteomes" id="UP001303115">
    <property type="component" value="Unassembled WGS sequence"/>
</dbReference>
<feature type="region of interest" description="Disordered" evidence="5">
    <location>
        <begin position="571"/>
        <end position="598"/>
    </location>
</feature>
<dbReference type="InterPro" id="IPR020846">
    <property type="entry name" value="MFS_dom"/>
</dbReference>
<dbReference type="Gene3D" id="1.20.1250.20">
    <property type="entry name" value="MFS general substrate transporter like domains"/>
    <property type="match status" value="1"/>
</dbReference>
<feature type="transmembrane region" description="Helical" evidence="6">
    <location>
        <begin position="403"/>
        <end position="424"/>
    </location>
</feature>
<evidence type="ECO:0000259" key="7">
    <source>
        <dbReference type="PROSITE" id="PS50850"/>
    </source>
</evidence>
<dbReference type="PANTHER" id="PTHR23501:SF33">
    <property type="entry name" value="MAJOR FACILITATOR SUPERFAMILY (MFS) PROFILE DOMAIN-CONTAINING PROTEIN"/>
    <property type="match status" value="1"/>
</dbReference>
<feature type="transmembrane region" description="Helical" evidence="6">
    <location>
        <begin position="217"/>
        <end position="236"/>
    </location>
</feature>
<feature type="transmembrane region" description="Helical" evidence="6">
    <location>
        <begin position="307"/>
        <end position="324"/>
    </location>
</feature>
<gene>
    <name evidence="8" type="ORF">C8A01DRAFT_34367</name>
</gene>
<evidence type="ECO:0000313" key="8">
    <source>
        <dbReference type="EMBL" id="KAK4041642.1"/>
    </source>
</evidence>
<dbReference type="SUPFAM" id="SSF103473">
    <property type="entry name" value="MFS general substrate transporter"/>
    <property type="match status" value="1"/>
</dbReference>
<protein>
    <submittedName>
        <fullName evidence="8">Multidrug resistance protein fnx1</fullName>
    </submittedName>
</protein>
<dbReference type="GO" id="GO:0000329">
    <property type="term" value="C:fungal-type vacuole membrane"/>
    <property type="evidence" value="ECO:0007669"/>
    <property type="project" value="TreeGrafter"/>
</dbReference>
<feature type="transmembrane region" description="Helical" evidence="6">
    <location>
        <begin position="436"/>
        <end position="460"/>
    </location>
</feature>
<evidence type="ECO:0000256" key="4">
    <source>
        <dbReference type="ARBA" id="ARBA00023136"/>
    </source>
</evidence>
<sequence>MAGEERHPQHLPAGERSSLLRRASVSSTQPSLGHDEAEALLSRERDVSPTSTVGSHHEWDAGQWKKNLVLLLGVFLVNSDSAILLAMFRPIASDFDRLSSASWIITAYILGLISAQPLYGKLSDIYGRKPLLLIAYACYCVGGLLAGSGFSFWGMLLGRGICGIGNAGITVLISTLIVDLVPIRDVAVWRGYVYAINQVGRAVGPSLGGLIADRADWRWALLYQVPLNFLALLYIWRKMTFPQPRAPIAKGVDDPSPEDCRRSKLGRIDFSGSIALALANVSLLLFLDRLQANPDNLGRDLATMVPMSTWLGALAVFLLVEGFWAREPIMPLRLLVKRNVVSSYAVQFLQTGAQMALYTSVPLYFRVTVGDSSTRAAIRLLVITLGTVTGGLLSGFAIKRTGLYRLVTIISIVLSNLSFLAIFARWRGGTGWAETLYGFPIGLGFGVSLSAAFIGLTAGLESAQVAVGTSGFYMCLNLGSLFGVSAASMLISTFVERTLRRSLADLPDVDKIVHDVTSNFERINELPGWIAEVVLRAYTKSFVNVWLFSLVFGCLALLASLIMREGQLDGEGCSRRSRQSRPSGQGYSTFQQDDTREV</sequence>
<dbReference type="GO" id="GO:0015174">
    <property type="term" value="F:basic amino acid transmembrane transporter activity"/>
    <property type="evidence" value="ECO:0007669"/>
    <property type="project" value="TreeGrafter"/>
</dbReference>
<feature type="transmembrane region" description="Helical" evidence="6">
    <location>
        <begin position="270"/>
        <end position="287"/>
    </location>
</feature>
<name>A0AAN6PJ05_9PEZI</name>
<dbReference type="PANTHER" id="PTHR23501">
    <property type="entry name" value="MAJOR FACILITATOR SUPERFAMILY"/>
    <property type="match status" value="1"/>
</dbReference>
<feature type="transmembrane region" description="Helical" evidence="6">
    <location>
        <begin position="377"/>
        <end position="396"/>
    </location>
</feature>
<dbReference type="Pfam" id="PF07690">
    <property type="entry name" value="MFS_1"/>
    <property type="match status" value="1"/>
</dbReference>
<keyword evidence="3 6" id="KW-1133">Transmembrane helix</keyword>
<evidence type="ECO:0000256" key="2">
    <source>
        <dbReference type="ARBA" id="ARBA00022692"/>
    </source>
</evidence>
<evidence type="ECO:0000313" key="9">
    <source>
        <dbReference type="Proteomes" id="UP001303115"/>
    </source>
</evidence>
<feature type="region of interest" description="Disordered" evidence="5">
    <location>
        <begin position="1"/>
        <end position="35"/>
    </location>
</feature>
<evidence type="ECO:0000256" key="1">
    <source>
        <dbReference type="ARBA" id="ARBA00004141"/>
    </source>
</evidence>
<feature type="transmembrane region" description="Helical" evidence="6">
    <location>
        <begin position="156"/>
        <end position="180"/>
    </location>
</feature>
<keyword evidence="2 6" id="KW-0812">Transmembrane</keyword>
<feature type="compositionally biased region" description="Low complexity" evidence="5">
    <location>
        <begin position="16"/>
        <end position="27"/>
    </location>
</feature>
<evidence type="ECO:0000256" key="5">
    <source>
        <dbReference type="SAM" id="MobiDB-lite"/>
    </source>
</evidence>
<feature type="transmembrane region" description="Helical" evidence="6">
    <location>
        <begin position="543"/>
        <end position="562"/>
    </location>
</feature>
<proteinExistence type="predicted"/>
<dbReference type="EMBL" id="MU854354">
    <property type="protein sequence ID" value="KAK4041642.1"/>
    <property type="molecule type" value="Genomic_DNA"/>
</dbReference>
<evidence type="ECO:0000256" key="3">
    <source>
        <dbReference type="ARBA" id="ARBA00022989"/>
    </source>
</evidence>
<dbReference type="PROSITE" id="PS50850">
    <property type="entry name" value="MFS"/>
    <property type="match status" value="1"/>
</dbReference>
<feature type="transmembrane region" description="Helical" evidence="6">
    <location>
        <begin position="100"/>
        <end position="119"/>
    </location>
</feature>
<organism evidence="8 9">
    <name type="scientific">Parachaetomium inaequale</name>
    <dbReference type="NCBI Taxonomy" id="2588326"/>
    <lineage>
        <taxon>Eukaryota</taxon>
        <taxon>Fungi</taxon>
        <taxon>Dikarya</taxon>
        <taxon>Ascomycota</taxon>
        <taxon>Pezizomycotina</taxon>
        <taxon>Sordariomycetes</taxon>
        <taxon>Sordariomycetidae</taxon>
        <taxon>Sordariales</taxon>
        <taxon>Chaetomiaceae</taxon>
        <taxon>Parachaetomium</taxon>
    </lineage>
</organism>
<feature type="transmembrane region" description="Helical" evidence="6">
    <location>
        <begin position="472"/>
        <end position="495"/>
    </location>
</feature>
<accession>A0AAN6PJ05</accession>
<feature type="domain" description="Major facilitator superfamily (MFS) profile" evidence="7">
    <location>
        <begin position="66"/>
        <end position="567"/>
    </location>
</feature>
<dbReference type="InterPro" id="IPR036259">
    <property type="entry name" value="MFS_trans_sf"/>
</dbReference>
<evidence type="ECO:0000256" key="6">
    <source>
        <dbReference type="SAM" id="Phobius"/>
    </source>
</evidence>
<feature type="transmembrane region" description="Helical" evidence="6">
    <location>
        <begin position="131"/>
        <end position="150"/>
    </location>
</feature>
<comment type="caution">
    <text evidence="8">The sequence shown here is derived from an EMBL/GenBank/DDBJ whole genome shotgun (WGS) entry which is preliminary data.</text>
</comment>
<feature type="transmembrane region" description="Helical" evidence="6">
    <location>
        <begin position="68"/>
        <end position="88"/>
    </location>
</feature>
<keyword evidence="9" id="KW-1185">Reference proteome</keyword>
<reference evidence="9" key="1">
    <citation type="journal article" date="2023" name="Mol. Phylogenet. Evol.">
        <title>Genome-scale phylogeny and comparative genomics of the fungal order Sordariales.</title>
        <authorList>
            <person name="Hensen N."/>
            <person name="Bonometti L."/>
            <person name="Westerberg I."/>
            <person name="Brannstrom I.O."/>
            <person name="Guillou S."/>
            <person name="Cros-Aarteil S."/>
            <person name="Calhoun S."/>
            <person name="Haridas S."/>
            <person name="Kuo A."/>
            <person name="Mondo S."/>
            <person name="Pangilinan J."/>
            <person name="Riley R."/>
            <person name="LaButti K."/>
            <person name="Andreopoulos B."/>
            <person name="Lipzen A."/>
            <person name="Chen C."/>
            <person name="Yan M."/>
            <person name="Daum C."/>
            <person name="Ng V."/>
            <person name="Clum A."/>
            <person name="Steindorff A."/>
            <person name="Ohm R.A."/>
            <person name="Martin F."/>
            <person name="Silar P."/>
            <person name="Natvig D.O."/>
            <person name="Lalanne C."/>
            <person name="Gautier V."/>
            <person name="Ament-Velasquez S.L."/>
            <person name="Kruys A."/>
            <person name="Hutchinson M.I."/>
            <person name="Powell A.J."/>
            <person name="Barry K."/>
            <person name="Miller A.N."/>
            <person name="Grigoriev I.V."/>
            <person name="Debuchy R."/>
            <person name="Gladieux P."/>
            <person name="Hiltunen Thoren M."/>
            <person name="Johannesson H."/>
        </authorList>
    </citation>
    <scope>NUCLEOTIDE SEQUENCE [LARGE SCALE GENOMIC DNA]</scope>
    <source>
        <strain evidence="9">CBS 284.82</strain>
    </source>
</reference>
<dbReference type="AlphaFoldDB" id="A0AAN6PJ05"/>